<keyword evidence="1" id="KW-1133">Transmembrane helix</keyword>
<feature type="transmembrane region" description="Helical" evidence="1">
    <location>
        <begin position="78"/>
        <end position="98"/>
    </location>
</feature>
<feature type="transmembrane region" description="Helical" evidence="1">
    <location>
        <begin position="369"/>
        <end position="388"/>
    </location>
</feature>
<name>A0ABY6HX24_9ARCH</name>
<evidence type="ECO:0000256" key="1">
    <source>
        <dbReference type="SAM" id="Phobius"/>
    </source>
</evidence>
<keyword evidence="3" id="KW-1185">Reference proteome</keyword>
<keyword evidence="1" id="KW-0472">Membrane</keyword>
<proteinExistence type="predicted"/>
<evidence type="ECO:0000313" key="3">
    <source>
        <dbReference type="Proteomes" id="UP001208689"/>
    </source>
</evidence>
<dbReference type="EMBL" id="CP104013">
    <property type="protein sequence ID" value="UYP47131.1"/>
    <property type="molecule type" value="Genomic_DNA"/>
</dbReference>
<protein>
    <recommendedName>
        <fullName evidence="4">Cytidylyltransferase family protein</fullName>
    </recommendedName>
</protein>
<keyword evidence="1" id="KW-0812">Transmembrane</keyword>
<feature type="transmembrane region" description="Helical" evidence="1">
    <location>
        <begin position="206"/>
        <end position="225"/>
    </location>
</feature>
<feature type="transmembrane region" description="Helical" evidence="1">
    <location>
        <begin position="316"/>
        <end position="335"/>
    </location>
</feature>
<evidence type="ECO:0008006" key="4">
    <source>
        <dbReference type="Google" id="ProtNLM"/>
    </source>
</evidence>
<sequence>MFLGNKYYCEKFHHISFRLKDKVIIGSNLELAYRFKYMITLVDWINAFFFWVIGILLFIHTIQRWNFPPKKTVRYSELIQGMLFLLMGFYILTLFSQNSLFPRILFGIYLSLIIFFLGLNVFPNVIRKWLNPSFRQEISYESFLTNLRQKYDQQEHAVKADRVKDFSRKILHFFQFAGLLLTHEITQHFESEIISLGISAIGFRNFIYFIVAGLFWIMMVIGDLLRMDHWEFLPKWGWKWYEKSLEPTRESWTLNAATPILLANLTWIHPIVPFQVLLSAAWVSCIADAFASIIGKNFGTHHLDKIGIDSKKTYEGLIAGIVSTFLGIWLIFVLYPVSSFSLLIIFGLALVNSIAFAFIDLYSRNVSDNLLNSLMPGSLTWLSIFLFSL</sequence>
<gene>
    <name evidence="2" type="ORF">NEF87_003416</name>
</gene>
<feature type="transmembrane region" description="Helical" evidence="1">
    <location>
        <begin position="271"/>
        <end position="295"/>
    </location>
</feature>
<feature type="transmembrane region" description="Helical" evidence="1">
    <location>
        <begin position="37"/>
        <end position="58"/>
    </location>
</feature>
<feature type="transmembrane region" description="Helical" evidence="1">
    <location>
        <begin position="341"/>
        <end position="362"/>
    </location>
</feature>
<evidence type="ECO:0000313" key="2">
    <source>
        <dbReference type="EMBL" id="UYP47131.1"/>
    </source>
</evidence>
<feature type="transmembrane region" description="Helical" evidence="1">
    <location>
        <begin position="104"/>
        <end position="126"/>
    </location>
</feature>
<accession>A0ABY6HX24</accession>
<reference evidence="2" key="1">
    <citation type="submission" date="2022-09" db="EMBL/GenBank/DDBJ databases">
        <title>Actin cytoskeleton and complex cell architecture in an #Asgard archaeon.</title>
        <authorList>
            <person name="Ponce Toledo R.I."/>
            <person name="Schleper C."/>
            <person name="Rodrigues Oliveira T."/>
            <person name="Wollweber F."/>
            <person name="Xu J."/>
            <person name="Rittmann S."/>
            <person name="Klingl A."/>
            <person name="Pilhofer M."/>
        </authorList>
    </citation>
    <scope>NUCLEOTIDE SEQUENCE</scope>
    <source>
        <strain evidence="2">B-35</strain>
    </source>
</reference>
<dbReference type="Proteomes" id="UP001208689">
    <property type="component" value="Chromosome"/>
</dbReference>
<organism evidence="2 3">
    <name type="scientific">Candidatus Lokiarchaeum ossiferum</name>
    <dbReference type="NCBI Taxonomy" id="2951803"/>
    <lineage>
        <taxon>Archaea</taxon>
        <taxon>Promethearchaeati</taxon>
        <taxon>Promethearchaeota</taxon>
        <taxon>Promethearchaeia</taxon>
        <taxon>Promethearchaeales</taxon>
        <taxon>Promethearchaeaceae</taxon>
        <taxon>Candidatus Lokiarchaeum</taxon>
    </lineage>
</organism>